<name>A0AAD1XRD3_EUPCR</name>
<keyword evidence="2" id="KW-1185">Reference proteome</keyword>
<protein>
    <submittedName>
        <fullName evidence="1">Uncharacterized protein</fullName>
    </submittedName>
</protein>
<evidence type="ECO:0000313" key="1">
    <source>
        <dbReference type="EMBL" id="CAI2377478.1"/>
    </source>
</evidence>
<dbReference type="AlphaFoldDB" id="A0AAD1XRD3"/>
<dbReference type="Proteomes" id="UP001295684">
    <property type="component" value="Unassembled WGS sequence"/>
</dbReference>
<reference evidence="1" key="1">
    <citation type="submission" date="2023-07" db="EMBL/GenBank/DDBJ databases">
        <authorList>
            <consortium name="AG Swart"/>
            <person name="Singh M."/>
            <person name="Singh A."/>
            <person name="Seah K."/>
            <person name="Emmerich C."/>
        </authorList>
    </citation>
    <scope>NUCLEOTIDE SEQUENCE</scope>
    <source>
        <strain evidence="1">DP1</strain>
    </source>
</reference>
<accession>A0AAD1XRD3</accession>
<dbReference type="EMBL" id="CAMPGE010019121">
    <property type="protein sequence ID" value="CAI2377478.1"/>
    <property type="molecule type" value="Genomic_DNA"/>
</dbReference>
<organism evidence="1 2">
    <name type="scientific">Euplotes crassus</name>
    <dbReference type="NCBI Taxonomy" id="5936"/>
    <lineage>
        <taxon>Eukaryota</taxon>
        <taxon>Sar</taxon>
        <taxon>Alveolata</taxon>
        <taxon>Ciliophora</taxon>
        <taxon>Intramacronucleata</taxon>
        <taxon>Spirotrichea</taxon>
        <taxon>Hypotrichia</taxon>
        <taxon>Euplotida</taxon>
        <taxon>Euplotidae</taxon>
        <taxon>Moneuplotes</taxon>
    </lineage>
</organism>
<sequence>MEEASFPHKNTLQKDQECCIVGRRDINSNIETQANRLLFKIMRDHISEFNADLFHLFKLLEFKFEDLQEHGSKTIFKFPLPNAQINCLRIVNISKKMKYINQLLDKLKINQLKEVVFHCAKHKITNFGFYIARFCKVLSTSISEITIQGWALSHKQFCRILASCSNKLKVDFIKCGIKIKNLDCLKDCKPSIKELKFDWCIITQEEEDPEYNNLIEKIAFSSLQSSLKRLVIIPTKDSNPLAQYKPSRGFNINGISVKLGKISFIPPSEE</sequence>
<proteinExistence type="predicted"/>
<gene>
    <name evidence="1" type="ORF">ECRASSUSDP1_LOCUS18864</name>
</gene>
<evidence type="ECO:0000313" key="2">
    <source>
        <dbReference type="Proteomes" id="UP001295684"/>
    </source>
</evidence>
<comment type="caution">
    <text evidence="1">The sequence shown here is derived from an EMBL/GenBank/DDBJ whole genome shotgun (WGS) entry which is preliminary data.</text>
</comment>